<evidence type="ECO:0000313" key="25">
    <source>
        <dbReference type="EMBL" id="UNO48647.1"/>
    </source>
</evidence>
<comment type="similarity">
    <text evidence="15">Belongs to the THEM4/THEM5 thioesterase family.</text>
</comment>
<evidence type="ECO:0000256" key="6">
    <source>
        <dbReference type="ARBA" id="ARBA00022703"/>
    </source>
</evidence>
<evidence type="ECO:0000256" key="1">
    <source>
        <dbReference type="ARBA" id="ARBA00004170"/>
    </source>
</evidence>
<evidence type="ECO:0000256" key="18">
    <source>
        <dbReference type="ARBA" id="ARBA00043210"/>
    </source>
</evidence>
<proteinExistence type="inferred from homology"/>
<evidence type="ECO:0000256" key="16">
    <source>
        <dbReference type="ARBA" id="ARBA00038848"/>
    </source>
</evidence>
<name>T0DES8_ALIAG</name>
<evidence type="ECO:0000256" key="8">
    <source>
        <dbReference type="ARBA" id="ARBA00022832"/>
    </source>
</evidence>
<reference evidence="26" key="1">
    <citation type="journal article" date="2022" name="G3 (Bethesda)">
        <title>Unveiling the complete genome sequence of Alicyclobacillus acidoterrestris DSM 3922T, a taint-producing strain.</title>
        <authorList>
            <person name="Leonardo I.C."/>
            <person name="Barreto Crespo M.T."/>
            <person name="Gaspar F.B."/>
        </authorList>
    </citation>
    <scope>NUCLEOTIDE SEQUENCE [LARGE SCALE GENOMIC DNA]</scope>
    <source>
        <strain evidence="26">DSM 3922</strain>
    </source>
</reference>
<evidence type="ECO:0000256" key="11">
    <source>
        <dbReference type="ARBA" id="ARBA00023136"/>
    </source>
</evidence>
<dbReference type="NCBIfam" id="TIGR00369">
    <property type="entry name" value="unchar_dom_1"/>
    <property type="match status" value="1"/>
</dbReference>
<dbReference type="CDD" id="cd03443">
    <property type="entry name" value="PaaI_thioesterase"/>
    <property type="match status" value="1"/>
</dbReference>
<feature type="domain" description="Thioesterase" evidence="24">
    <location>
        <begin position="46"/>
        <end position="115"/>
    </location>
</feature>
<comment type="catalytic activity">
    <reaction evidence="13">
        <text>(5Z,8Z,11Z,14Z)-eicosatetraenoyl-CoA + H2O = (5Z,8Z,11Z,14Z)-eicosatetraenoate + CoA + H(+)</text>
        <dbReference type="Rhea" id="RHEA:40151"/>
        <dbReference type="ChEBI" id="CHEBI:15377"/>
        <dbReference type="ChEBI" id="CHEBI:15378"/>
        <dbReference type="ChEBI" id="CHEBI:32395"/>
        <dbReference type="ChEBI" id="CHEBI:57287"/>
        <dbReference type="ChEBI" id="CHEBI:57368"/>
    </reaction>
    <physiologicalReaction direction="left-to-right" evidence="13">
        <dbReference type="Rhea" id="RHEA:40152"/>
    </physiologicalReaction>
</comment>
<keyword evidence="10" id="KW-0443">Lipid metabolism</keyword>
<dbReference type="InterPro" id="IPR006683">
    <property type="entry name" value="Thioestr_dom"/>
</dbReference>
<comment type="catalytic activity">
    <reaction evidence="14">
        <text>(9Z)-octadecenoyl-CoA + H2O = (9Z)-octadecenoate + CoA + H(+)</text>
        <dbReference type="Rhea" id="RHEA:40139"/>
        <dbReference type="ChEBI" id="CHEBI:15377"/>
        <dbReference type="ChEBI" id="CHEBI:15378"/>
        <dbReference type="ChEBI" id="CHEBI:30823"/>
        <dbReference type="ChEBI" id="CHEBI:57287"/>
        <dbReference type="ChEBI" id="CHEBI:57387"/>
    </reaction>
    <physiologicalReaction direction="left-to-right" evidence="14">
        <dbReference type="Rhea" id="RHEA:40140"/>
    </physiologicalReaction>
</comment>
<protein>
    <recommendedName>
        <fullName evidence="17">Acyl-coenzyme A thioesterase THEM4</fullName>
        <ecNumber evidence="16">3.1.2.2</ecNumber>
    </recommendedName>
    <alternativeName>
        <fullName evidence="18">Thioesterase superfamily member 4</fullName>
    </alternativeName>
</protein>
<dbReference type="EC" id="3.1.2.2" evidence="16"/>
<evidence type="ECO:0000256" key="21">
    <source>
        <dbReference type="ARBA" id="ARBA00047969"/>
    </source>
</evidence>
<keyword evidence="26" id="KW-1185">Reference proteome</keyword>
<evidence type="ECO:0000256" key="17">
    <source>
        <dbReference type="ARBA" id="ARBA00040123"/>
    </source>
</evidence>
<keyword evidence="11" id="KW-0472">Membrane</keyword>
<gene>
    <name evidence="25" type="ORF">K1I37_18615</name>
</gene>
<keyword evidence="7" id="KW-0378">Hydrolase</keyword>
<evidence type="ECO:0000256" key="5">
    <source>
        <dbReference type="ARBA" id="ARBA00022490"/>
    </source>
</evidence>
<evidence type="ECO:0000256" key="19">
    <source>
        <dbReference type="ARBA" id="ARBA00047588"/>
    </source>
</evidence>
<evidence type="ECO:0000256" key="2">
    <source>
        <dbReference type="ARBA" id="ARBA00004496"/>
    </source>
</evidence>
<dbReference type="Pfam" id="PF03061">
    <property type="entry name" value="4HBT"/>
    <property type="match status" value="1"/>
</dbReference>
<dbReference type="GO" id="GO:0006631">
    <property type="term" value="P:fatty acid metabolic process"/>
    <property type="evidence" value="ECO:0007669"/>
    <property type="project" value="UniProtKB-KW"/>
</dbReference>
<comment type="catalytic activity">
    <reaction evidence="19">
        <text>octanoyl-CoA + H2O = octanoate + CoA + H(+)</text>
        <dbReference type="Rhea" id="RHEA:30143"/>
        <dbReference type="ChEBI" id="CHEBI:15377"/>
        <dbReference type="ChEBI" id="CHEBI:15378"/>
        <dbReference type="ChEBI" id="CHEBI:25646"/>
        <dbReference type="ChEBI" id="CHEBI:57287"/>
        <dbReference type="ChEBI" id="CHEBI:57386"/>
    </reaction>
    <physiologicalReaction direction="left-to-right" evidence="19">
        <dbReference type="Rhea" id="RHEA:30144"/>
    </physiologicalReaction>
</comment>
<comment type="subcellular location">
    <subcellularLocation>
        <location evidence="3">Cell projection</location>
        <location evidence="3">Ruffle membrane</location>
    </subcellularLocation>
    <subcellularLocation>
        <location evidence="2">Cytoplasm</location>
    </subcellularLocation>
    <subcellularLocation>
        <location evidence="1">Membrane</location>
        <topology evidence="1">Peripheral membrane protein</topology>
    </subcellularLocation>
</comment>
<sequence>MGFDYCFVCGDKNPHGLNIKFHQDGDAVHATFHCEERHIGWPNVQHGGITSSLLDEASAYVPLNMGLVTVTAELNISFKAPVQVGETVHIEAHPSKVTKRLLYVEARMVNSEGEVKATSSAKMIVLSPEQQAKMGIEAPIGRE</sequence>
<keyword evidence="8" id="KW-0276">Fatty acid metabolism</keyword>
<dbReference type="GO" id="GO:0005737">
    <property type="term" value="C:cytoplasm"/>
    <property type="evidence" value="ECO:0007669"/>
    <property type="project" value="UniProtKB-SubCell"/>
</dbReference>
<dbReference type="OrthoDB" id="9792301at2"/>
<dbReference type="InterPro" id="IPR052365">
    <property type="entry name" value="THEM4/THEM5_acyl-CoA_thioest"/>
</dbReference>
<evidence type="ECO:0000256" key="13">
    <source>
        <dbReference type="ARBA" id="ARBA00035852"/>
    </source>
</evidence>
<accession>A0A9E6ZG63</accession>
<dbReference type="GO" id="GO:0016020">
    <property type="term" value="C:membrane"/>
    <property type="evidence" value="ECO:0007669"/>
    <property type="project" value="UniProtKB-SubCell"/>
</dbReference>
<evidence type="ECO:0000256" key="12">
    <source>
        <dbReference type="ARBA" id="ARBA00023273"/>
    </source>
</evidence>
<keyword evidence="4" id="KW-1003">Cell membrane</keyword>
<keyword evidence="5" id="KW-0963">Cytoplasm</keyword>
<dbReference type="STRING" id="1356854.N007_04465"/>
<evidence type="ECO:0000256" key="9">
    <source>
        <dbReference type="ARBA" id="ARBA00022946"/>
    </source>
</evidence>
<keyword evidence="6" id="KW-0053">Apoptosis</keyword>
<dbReference type="Proteomes" id="UP000829401">
    <property type="component" value="Chromosome"/>
</dbReference>
<dbReference type="EMBL" id="CP080467">
    <property type="protein sequence ID" value="UNO48647.1"/>
    <property type="molecule type" value="Genomic_DNA"/>
</dbReference>
<evidence type="ECO:0000256" key="14">
    <source>
        <dbReference type="ARBA" id="ARBA00037002"/>
    </source>
</evidence>
<keyword evidence="12" id="KW-0966">Cell projection</keyword>
<comment type="catalytic activity">
    <reaction evidence="23">
        <text>tetradecanoyl-CoA + H2O = tetradecanoate + CoA + H(+)</text>
        <dbReference type="Rhea" id="RHEA:40119"/>
        <dbReference type="ChEBI" id="CHEBI:15377"/>
        <dbReference type="ChEBI" id="CHEBI:15378"/>
        <dbReference type="ChEBI" id="CHEBI:30807"/>
        <dbReference type="ChEBI" id="CHEBI:57287"/>
        <dbReference type="ChEBI" id="CHEBI:57385"/>
    </reaction>
    <physiologicalReaction direction="left-to-right" evidence="23">
        <dbReference type="Rhea" id="RHEA:40120"/>
    </physiologicalReaction>
</comment>
<accession>T0DES8</accession>
<evidence type="ECO:0000313" key="26">
    <source>
        <dbReference type="Proteomes" id="UP000829401"/>
    </source>
</evidence>
<evidence type="ECO:0000256" key="3">
    <source>
        <dbReference type="ARBA" id="ARBA00004632"/>
    </source>
</evidence>
<comment type="catalytic activity">
    <reaction evidence="21">
        <text>decanoyl-CoA + H2O = decanoate + CoA + H(+)</text>
        <dbReference type="Rhea" id="RHEA:40059"/>
        <dbReference type="ChEBI" id="CHEBI:15377"/>
        <dbReference type="ChEBI" id="CHEBI:15378"/>
        <dbReference type="ChEBI" id="CHEBI:27689"/>
        <dbReference type="ChEBI" id="CHEBI:57287"/>
        <dbReference type="ChEBI" id="CHEBI:61430"/>
    </reaction>
    <physiologicalReaction direction="left-to-right" evidence="21">
        <dbReference type="Rhea" id="RHEA:40060"/>
    </physiologicalReaction>
</comment>
<dbReference type="PANTHER" id="PTHR12418:SF19">
    <property type="entry name" value="ACYL-COENZYME A THIOESTERASE THEM4"/>
    <property type="match status" value="1"/>
</dbReference>
<evidence type="ECO:0000256" key="20">
    <source>
        <dbReference type="ARBA" id="ARBA00047734"/>
    </source>
</evidence>
<comment type="catalytic activity">
    <reaction evidence="22">
        <text>dodecanoyl-CoA + H2O = dodecanoate + CoA + H(+)</text>
        <dbReference type="Rhea" id="RHEA:30135"/>
        <dbReference type="ChEBI" id="CHEBI:15377"/>
        <dbReference type="ChEBI" id="CHEBI:15378"/>
        <dbReference type="ChEBI" id="CHEBI:18262"/>
        <dbReference type="ChEBI" id="CHEBI:57287"/>
        <dbReference type="ChEBI" id="CHEBI:57375"/>
    </reaction>
    <physiologicalReaction direction="left-to-right" evidence="22">
        <dbReference type="Rhea" id="RHEA:30136"/>
    </physiologicalReaction>
</comment>
<dbReference type="RefSeq" id="WP_021295932.1">
    <property type="nucleotide sequence ID" value="NZ_AURB01000113.1"/>
</dbReference>
<dbReference type="InterPro" id="IPR029069">
    <property type="entry name" value="HotDog_dom_sf"/>
</dbReference>
<evidence type="ECO:0000256" key="7">
    <source>
        <dbReference type="ARBA" id="ARBA00022801"/>
    </source>
</evidence>
<dbReference type="InterPro" id="IPR003736">
    <property type="entry name" value="PAAI_dom"/>
</dbReference>
<evidence type="ECO:0000256" key="10">
    <source>
        <dbReference type="ARBA" id="ARBA00023098"/>
    </source>
</evidence>
<evidence type="ECO:0000256" key="4">
    <source>
        <dbReference type="ARBA" id="ARBA00022475"/>
    </source>
</evidence>
<evidence type="ECO:0000256" key="15">
    <source>
        <dbReference type="ARBA" id="ARBA00038456"/>
    </source>
</evidence>
<comment type="catalytic activity">
    <reaction evidence="20">
        <text>hexadecanoyl-CoA + H2O = hexadecanoate + CoA + H(+)</text>
        <dbReference type="Rhea" id="RHEA:16645"/>
        <dbReference type="ChEBI" id="CHEBI:7896"/>
        <dbReference type="ChEBI" id="CHEBI:15377"/>
        <dbReference type="ChEBI" id="CHEBI:15378"/>
        <dbReference type="ChEBI" id="CHEBI:57287"/>
        <dbReference type="ChEBI" id="CHEBI:57379"/>
        <dbReference type="EC" id="3.1.2.2"/>
    </reaction>
    <physiologicalReaction direction="left-to-right" evidence="20">
        <dbReference type="Rhea" id="RHEA:16646"/>
    </physiologicalReaction>
</comment>
<dbReference type="KEGG" id="aaco:K1I37_18615"/>
<organism evidence="25 26">
    <name type="scientific">Alicyclobacillus acidoterrestris (strain ATCC 49025 / DSM 3922 / CIP 106132 / NCIMB 13137 / GD3B)</name>
    <dbReference type="NCBI Taxonomy" id="1356854"/>
    <lineage>
        <taxon>Bacteria</taxon>
        <taxon>Bacillati</taxon>
        <taxon>Bacillota</taxon>
        <taxon>Bacilli</taxon>
        <taxon>Bacillales</taxon>
        <taxon>Alicyclobacillaceae</taxon>
        <taxon>Alicyclobacillus</taxon>
    </lineage>
</organism>
<evidence type="ECO:0000256" key="22">
    <source>
        <dbReference type="ARBA" id="ARBA00048074"/>
    </source>
</evidence>
<evidence type="ECO:0000256" key="23">
    <source>
        <dbReference type="ARBA" id="ARBA00048180"/>
    </source>
</evidence>
<dbReference type="GO" id="GO:0016289">
    <property type="term" value="F:acyl-CoA hydrolase activity"/>
    <property type="evidence" value="ECO:0007669"/>
    <property type="project" value="UniProtKB-ARBA"/>
</dbReference>
<dbReference type="eggNOG" id="COG2050">
    <property type="taxonomic scope" value="Bacteria"/>
</dbReference>
<dbReference type="AlphaFoldDB" id="T0DES8"/>
<dbReference type="SUPFAM" id="SSF54637">
    <property type="entry name" value="Thioesterase/thiol ester dehydrase-isomerase"/>
    <property type="match status" value="1"/>
</dbReference>
<dbReference type="Gene3D" id="3.10.129.10">
    <property type="entry name" value="Hotdog Thioesterase"/>
    <property type="match status" value="1"/>
</dbReference>
<evidence type="ECO:0000259" key="24">
    <source>
        <dbReference type="Pfam" id="PF03061"/>
    </source>
</evidence>
<dbReference type="PANTHER" id="PTHR12418">
    <property type="entry name" value="ACYL-COENZYME A THIOESTERASE THEM4"/>
    <property type="match status" value="1"/>
</dbReference>
<keyword evidence="9" id="KW-0809">Transit peptide</keyword>